<evidence type="ECO:0000259" key="3">
    <source>
        <dbReference type="SMART" id="SM00062"/>
    </source>
</evidence>
<dbReference type="STRING" id="45067.Llan_1122"/>
<reference evidence="4 5" key="1">
    <citation type="submission" date="2015-11" db="EMBL/GenBank/DDBJ databases">
        <title>Genomic analysis of 38 Legionella species identifies large and diverse effector repertoires.</title>
        <authorList>
            <person name="Burstein D."/>
            <person name="Amaro F."/>
            <person name="Zusman T."/>
            <person name="Lifshitz Z."/>
            <person name="Cohen O."/>
            <person name="Gilbert J.A."/>
            <person name="Pupko T."/>
            <person name="Shuman H.A."/>
            <person name="Segal G."/>
        </authorList>
    </citation>
    <scope>NUCLEOTIDE SEQUENCE [LARGE SCALE GENOMIC DNA]</scope>
    <source>
        <strain evidence="4 5">ATCC 49751</strain>
    </source>
</reference>
<evidence type="ECO:0000256" key="1">
    <source>
        <dbReference type="ARBA" id="ARBA00010333"/>
    </source>
</evidence>
<dbReference type="Proteomes" id="UP000054869">
    <property type="component" value="Unassembled WGS sequence"/>
</dbReference>
<keyword evidence="2" id="KW-0732">Signal</keyword>
<dbReference type="InterPro" id="IPR001638">
    <property type="entry name" value="Solute-binding_3/MltF_N"/>
</dbReference>
<dbReference type="PANTHER" id="PTHR35936:SF37">
    <property type="entry name" value="AMINO ACID ABC TRANSPORTER SUBSTRATE-BINDING PROTEIN"/>
    <property type="match status" value="1"/>
</dbReference>
<keyword evidence="5" id="KW-1185">Reference proteome</keyword>
<name>A0A0W0VRN6_9GAMM</name>
<dbReference type="SUPFAM" id="SSF53850">
    <property type="entry name" value="Periplasmic binding protein-like II"/>
    <property type="match status" value="1"/>
</dbReference>
<comment type="caution">
    <text evidence="4">The sequence shown here is derived from an EMBL/GenBank/DDBJ whole genome shotgun (WGS) entry which is preliminary data.</text>
</comment>
<dbReference type="AlphaFoldDB" id="A0A0W0VRN6"/>
<feature type="domain" description="Solute-binding protein family 3/N-terminal" evidence="3">
    <location>
        <begin position="20"/>
        <end position="242"/>
    </location>
</feature>
<evidence type="ECO:0000313" key="4">
    <source>
        <dbReference type="EMBL" id="KTD22771.1"/>
    </source>
</evidence>
<organism evidence="4 5">
    <name type="scientific">Legionella lansingensis</name>
    <dbReference type="NCBI Taxonomy" id="45067"/>
    <lineage>
        <taxon>Bacteria</taxon>
        <taxon>Pseudomonadati</taxon>
        <taxon>Pseudomonadota</taxon>
        <taxon>Gammaproteobacteria</taxon>
        <taxon>Legionellales</taxon>
        <taxon>Legionellaceae</taxon>
        <taxon>Legionella</taxon>
    </lineage>
</organism>
<dbReference type="OrthoDB" id="9768183at2"/>
<accession>A0A0W0VRN6</accession>
<protein>
    <submittedName>
        <fullName evidence="4">Arginine 3rd transport system periplasmic binding protein</fullName>
    </submittedName>
</protein>
<gene>
    <name evidence="4" type="primary">artJ_1</name>
    <name evidence="4" type="ORF">Llan_1122</name>
</gene>
<dbReference type="PANTHER" id="PTHR35936">
    <property type="entry name" value="MEMBRANE-BOUND LYTIC MUREIN TRANSGLYCOSYLASE F"/>
    <property type="match status" value="1"/>
</dbReference>
<dbReference type="Gene3D" id="3.40.190.10">
    <property type="entry name" value="Periplasmic binding protein-like II"/>
    <property type="match status" value="2"/>
</dbReference>
<dbReference type="Pfam" id="PF00497">
    <property type="entry name" value="SBP_bac_3"/>
    <property type="match status" value="1"/>
</dbReference>
<sequence>MRWIILFMAVLFFPALHAKSILIGTLPYAPPFAMAADSKEDFFGFDIELMNEICTRIKITCKFKPLKVPELFSELLEGKIDLAMAAISITESRQDDFLFSLPYLTSNAQFLTNSGSELNSIEDIRNKKVGIEKGTLFKMVVLEQFSNEAQIIEYPSIDEAFKGLTNNEVDILIMDAGAAKYWAATATPDFKLVGDKIPVGVGYGIMANKKSQALIDQINKALMDMEADGTYLKIYKRYFTLLSFLKMKQMMSNKTYPEELLTH</sequence>
<dbReference type="EMBL" id="LNYI01000022">
    <property type="protein sequence ID" value="KTD22771.1"/>
    <property type="molecule type" value="Genomic_DNA"/>
</dbReference>
<dbReference type="eggNOG" id="COG0834">
    <property type="taxonomic scope" value="Bacteria"/>
</dbReference>
<evidence type="ECO:0000313" key="5">
    <source>
        <dbReference type="Proteomes" id="UP000054869"/>
    </source>
</evidence>
<dbReference type="SMART" id="SM00062">
    <property type="entry name" value="PBPb"/>
    <property type="match status" value="1"/>
</dbReference>
<evidence type="ECO:0000256" key="2">
    <source>
        <dbReference type="ARBA" id="ARBA00022729"/>
    </source>
</evidence>
<dbReference type="CDD" id="cd13622">
    <property type="entry name" value="PBP2_Arg_3"/>
    <property type="match status" value="1"/>
</dbReference>
<comment type="similarity">
    <text evidence="1">Belongs to the bacterial solute-binding protein 3 family.</text>
</comment>
<proteinExistence type="inferred from homology"/>
<dbReference type="RefSeq" id="WP_051546114.1">
    <property type="nucleotide sequence ID" value="NZ_CAAAJD010000017.1"/>
</dbReference>
<dbReference type="PATRIC" id="fig|45067.4.peg.1174"/>